<dbReference type="Pfam" id="PF00106">
    <property type="entry name" value="adh_short"/>
    <property type="match status" value="1"/>
</dbReference>
<dbReference type="InterPro" id="IPR002347">
    <property type="entry name" value="SDR_fam"/>
</dbReference>
<proteinExistence type="predicted"/>
<dbReference type="GO" id="GO:0016616">
    <property type="term" value="F:oxidoreductase activity, acting on the CH-OH group of donors, NAD or NADP as acceptor"/>
    <property type="evidence" value="ECO:0007669"/>
    <property type="project" value="TreeGrafter"/>
</dbReference>
<reference evidence="1 2" key="1">
    <citation type="submission" date="2017-03" db="EMBL/GenBank/DDBJ databases">
        <title>Genomes of endolithic fungi from Antarctica.</title>
        <authorList>
            <person name="Coleine C."/>
            <person name="Masonjones S."/>
            <person name="Stajich J.E."/>
        </authorList>
    </citation>
    <scope>NUCLEOTIDE SEQUENCE [LARGE SCALE GENOMIC DNA]</scope>
    <source>
        <strain evidence="1 2">CCFEE 5184</strain>
    </source>
</reference>
<dbReference type="InterPro" id="IPR021858">
    <property type="entry name" value="Fun_TF"/>
</dbReference>
<dbReference type="Proteomes" id="UP000309340">
    <property type="component" value="Unassembled WGS sequence"/>
</dbReference>
<dbReference type="AlphaFoldDB" id="A0A4V5NGZ4"/>
<dbReference type="PRINTS" id="PR00081">
    <property type="entry name" value="GDHRDH"/>
</dbReference>
<dbReference type="InterPro" id="IPR036291">
    <property type="entry name" value="NAD(P)-bd_dom_sf"/>
</dbReference>
<protein>
    <submittedName>
        <fullName evidence="1">Uncharacterized protein</fullName>
    </submittedName>
</protein>
<dbReference type="InterPro" id="IPR052184">
    <property type="entry name" value="SDR_enzymes"/>
</dbReference>
<gene>
    <name evidence="1" type="ORF">B0A55_10788</name>
</gene>
<keyword evidence="2" id="KW-1185">Reference proteome</keyword>
<dbReference type="SUPFAM" id="SSF51735">
    <property type="entry name" value="NAD(P)-binding Rossmann-fold domains"/>
    <property type="match status" value="1"/>
</dbReference>
<dbReference type="Gene3D" id="3.40.50.720">
    <property type="entry name" value="NAD(P)-binding Rossmann-like Domain"/>
    <property type="match status" value="1"/>
</dbReference>
<evidence type="ECO:0000313" key="1">
    <source>
        <dbReference type="EMBL" id="TKA67959.1"/>
    </source>
</evidence>
<dbReference type="OrthoDB" id="7289984at2759"/>
<dbReference type="PANTHER" id="PTHR45458">
    <property type="entry name" value="SHORT-CHAIN DEHYDROGENASE/REDUCTASE SDR"/>
    <property type="match status" value="1"/>
</dbReference>
<dbReference type="PANTHER" id="PTHR45458:SF3">
    <property type="entry name" value="CHAIN DEHYDROGENASE (ATSC), PUTATIVE-RELATED"/>
    <property type="match status" value="1"/>
</dbReference>
<name>A0A4V5NGZ4_9PEZI</name>
<accession>A0A4V5NGZ4</accession>
<sequence length="613" mass="67917">MRQGKHHDLFFAEDRGELLNFLDDLIPQEKLQWVSEDANTSGQLQCLTTTIEPTLTPPLLSPTAEEPASLLNGHEKPRLLRYYKTVMCKWFDCCDPSKHWSTTILELAETCLPLKNAILAVASKHLSLIGNMDESVTLHYQSLAFRELLPALSSSAYELDMLAAVALLRFIVQMTANSTPDSAERNAISLLGIEVFVEAWSSNPHSITHSVIFMNVLRLYIHAAWTSKQSLLSELAKSRWKRCTLMDSVYSDLSDPRICNGRITLIAAQMLDYCYDNEPKTAERWPGLCEKLDAWLTNKPASFDPIEECEPTAAQPFGAVRFDEEIQAIAWVYYCIAGLMLINNAPPSVVFWFSKEVRGFGFVQELAAKPENHVIAFIRSQSTAGELNKLAVQHRNIDVVEADLFNPESLKKAADEVTAKTDGKLDVLIHNAFSAGTEAMLYKPTEFTGREQELQNEISEAIKGNVLGPIYTINAFLPLLRNGTEKKIIYISTGAGDIEVIRVSGQPGQLGYASSKAAGNAVIAKYAAELADEGIKTLSLSPGWVNTDAAQMLQQNEVMFNYFLKSFQKVDPNLKGPISVQESVQAQLAVIAALDAATSGRFLTHRGDATSWF</sequence>
<dbReference type="Pfam" id="PF11951">
    <property type="entry name" value="Fungal_trans_2"/>
    <property type="match status" value="1"/>
</dbReference>
<dbReference type="CDD" id="cd05325">
    <property type="entry name" value="carb_red_sniffer_like_SDR_c"/>
    <property type="match status" value="1"/>
</dbReference>
<evidence type="ECO:0000313" key="2">
    <source>
        <dbReference type="Proteomes" id="UP000309340"/>
    </source>
</evidence>
<dbReference type="EMBL" id="NAJQ01000540">
    <property type="protein sequence ID" value="TKA67959.1"/>
    <property type="molecule type" value="Genomic_DNA"/>
</dbReference>
<comment type="caution">
    <text evidence="1">The sequence shown here is derived from an EMBL/GenBank/DDBJ whole genome shotgun (WGS) entry which is preliminary data.</text>
</comment>
<organism evidence="1 2">
    <name type="scientific">Friedmanniomyces simplex</name>
    <dbReference type="NCBI Taxonomy" id="329884"/>
    <lineage>
        <taxon>Eukaryota</taxon>
        <taxon>Fungi</taxon>
        <taxon>Dikarya</taxon>
        <taxon>Ascomycota</taxon>
        <taxon>Pezizomycotina</taxon>
        <taxon>Dothideomycetes</taxon>
        <taxon>Dothideomycetidae</taxon>
        <taxon>Mycosphaerellales</taxon>
        <taxon>Teratosphaeriaceae</taxon>
        <taxon>Friedmanniomyces</taxon>
    </lineage>
</organism>